<evidence type="ECO:0000313" key="2">
    <source>
        <dbReference type="EMBL" id="EET61498.1"/>
    </source>
</evidence>
<proteinExistence type="predicted"/>
<dbReference type="Proteomes" id="UP000005561">
    <property type="component" value="Unassembled WGS sequence"/>
</dbReference>
<feature type="transmembrane region" description="Helical" evidence="1">
    <location>
        <begin position="230"/>
        <end position="249"/>
    </location>
</feature>
<reference evidence="2" key="1">
    <citation type="submission" date="2009-07" db="EMBL/GenBank/DDBJ databases">
        <authorList>
            <person name="Weinstock G."/>
            <person name="Sodergren E."/>
            <person name="Clifton S."/>
            <person name="Fulton L."/>
            <person name="Fulton B."/>
            <person name="Courtney L."/>
            <person name="Fronick C."/>
            <person name="Harrison M."/>
            <person name="Strong C."/>
            <person name="Farmer C."/>
            <person name="Delahaunty K."/>
            <person name="Markovic C."/>
            <person name="Hall O."/>
            <person name="Minx P."/>
            <person name="Tomlinson C."/>
            <person name="Mitreva M."/>
            <person name="Nelson J."/>
            <person name="Hou S."/>
            <person name="Wollam A."/>
            <person name="Pepin K.H."/>
            <person name="Johnson M."/>
            <person name="Bhonagiri V."/>
            <person name="Nash W.E."/>
            <person name="Warren W."/>
            <person name="Chinwalla A."/>
            <person name="Mardis E.R."/>
            <person name="Wilson R.K."/>
        </authorList>
    </citation>
    <scope>NUCLEOTIDE SEQUENCE [LARGE SCALE GENOMIC DNA]</scope>
    <source>
        <strain evidence="2">DSM 14469</strain>
    </source>
</reference>
<accession>C6LD15</accession>
<dbReference type="RefSeq" id="WP_006861467.1">
    <property type="nucleotide sequence ID" value="NZ_ACCL02000006.1"/>
</dbReference>
<keyword evidence="1" id="KW-1133">Transmembrane helix</keyword>
<feature type="transmembrane region" description="Helical" evidence="1">
    <location>
        <begin position="21"/>
        <end position="38"/>
    </location>
</feature>
<keyword evidence="1" id="KW-0472">Membrane</keyword>
<dbReference type="EMBL" id="ACCL02000006">
    <property type="protein sequence ID" value="EET61498.1"/>
    <property type="molecule type" value="Genomic_DNA"/>
</dbReference>
<evidence type="ECO:0000256" key="1">
    <source>
        <dbReference type="SAM" id="Phobius"/>
    </source>
</evidence>
<keyword evidence="1" id="KW-0812">Transmembrane</keyword>
<comment type="caution">
    <text evidence="2">The sequence shown here is derived from an EMBL/GenBank/DDBJ whole genome shotgun (WGS) entry which is preliminary data.</text>
</comment>
<protein>
    <submittedName>
        <fullName evidence="2">Uncharacterized protein</fullName>
    </submittedName>
</protein>
<name>C6LD15_9FIRM</name>
<sequence length="255" mass="29295">MYTNHPLFLNAFYRLRKKGRQILGLHLLMMCSVIYYITTVKNEFFMTVKLHLSIADNFALLEAVDKRSLLILSAFFLSLLITCDEREQVQVILRCQSRKKIWDMDCCRCLILACFTALTATATVWLAGLCSGQAQMDWTEEKNILWYITGQRIKKEISLLVVAVAFFVSIAISCFLLGMLLMFIGYIYRNPALGCLIAGGWCVTEYECGGPILNTLSFSHTFWTAPDMKWLYITTVCCFAFYIAGCLIIRRKDFY</sequence>
<dbReference type="STRING" id="168384.SAMN05660368_01608"/>
<feature type="transmembrane region" description="Helical" evidence="1">
    <location>
        <begin position="159"/>
        <end position="188"/>
    </location>
</feature>
<dbReference type="AlphaFoldDB" id="C6LD15"/>
<organism evidence="2 3">
    <name type="scientific">Marvinbryantia formatexigens DSM 14469</name>
    <dbReference type="NCBI Taxonomy" id="478749"/>
    <lineage>
        <taxon>Bacteria</taxon>
        <taxon>Bacillati</taxon>
        <taxon>Bacillota</taxon>
        <taxon>Clostridia</taxon>
        <taxon>Lachnospirales</taxon>
        <taxon>Lachnospiraceae</taxon>
        <taxon>Marvinbryantia</taxon>
    </lineage>
</organism>
<evidence type="ECO:0000313" key="3">
    <source>
        <dbReference type="Proteomes" id="UP000005561"/>
    </source>
</evidence>
<gene>
    <name evidence="2" type="ORF">BRYFOR_06673</name>
</gene>
<keyword evidence="3" id="KW-1185">Reference proteome</keyword>